<dbReference type="AlphaFoldDB" id="A0A8I2YHG3"/>
<reference evidence="1" key="1">
    <citation type="submission" date="2021-03" db="EMBL/GenBank/DDBJ databases">
        <title>Evolutionary innovations through gain and loss of genes in the ectomycorrhizal Boletales.</title>
        <authorList>
            <person name="Wu G."/>
            <person name="Miyauchi S."/>
            <person name="Morin E."/>
            <person name="Yang Z.-L."/>
            <person name="Xu J."/>
            <person name="Martin F.M."/>
        </authorList>
    </citation>
    <scope>NUCLEOTIDE SEQUENCE</scope>
    <source>
        <strain evidence="1">BR01</strain>
    </source>
</reference>
<name>A0A8I2YHG3_9AGAM</name>
<keyword evidence="2" id="KW-1185">Reference proteome</keyword>
<dbReference type="Gene3D" id="3.80.10.10">
    <property type="entry name" value="Ribonuclease Inhibitor"/>
    <property type="match status" value="1"/>
</dbReference>
<protein>
    <recommendedName>
        <fullName evidence="3">F-box domain-containing protein</fullName>
    </recommendedName>
</protein>
<evidence type="ECO:0008006" key="3">
    <source>
        <dbReference type="Google" id="ProtNLM"/>
    </source>
</evidence>
<organism evidence="1 2">
    <name type="scientific">Boletus reticuloceps</name>
    <dbReference type="NCBI Taxonomy" id="495285"/>
    <lineage>
        <taxon>Eukaryota</taxon>
        <taxon>Fungi</taxon>
        <taxon>Dikarya</taxon>
        <taxon>Basidiomycota</taxon>
        <taxon>Agaricomycotina</taxon>
        <taxon>Agaricomycetes</taxon>
        <taxon>Agaricomycetidae</taxon>
        <taxon>Boletales</taxon>
        <taxon>Boletineae</taxon>
        <taxon>Boletaceae</taxon>
        <taxon>Boletoideae</taxon>
        <taxon>Boletus</taxon>
    </lineage>
</organism>
<dbReference type="Proteomes" id="UP000683000">
    <property type="component" value="Unassembled WGS sequence"/>
</dbReference>
<sequence>MHHCLHISEVLSLIFQFIRHSHNPRYRRPSVAKKTLVSLARTCHLFSSPALDALWHDLDSFDPLLKKFPIAACSVNDPQWSTFRKYAERVKIFRGHEAHVPEQVKEEFIYSLQDCPESCLPLLPNIIELEWSELPFSAFEDSGISLLRYFVGPTVTTITLSLVHWLAYSPAELAVLADLPKLCPNVTSLSILPCLSRDYEPSREVGRMVTQWPRLRSLRMCAVAQPVMEQLFSRRTLESLHIDYLKLSPVYVGRIPDTVYEFTLAAASLSLGTRFLETAHASPTKARLLIGMHEGQEEDVEKTCQLLPHHLDTSRLLSLTIQPTSSTMGIPTWRTLRLRGPLVLVLVEFRALRELDLDSLCMAQMSDDDYVCLAGSLTQLRSLKLGTANPSIMRPRQAASVGAVIAVLRCCQHLETLHVVFDGSMSPPGRSTTPDSKAALSDLPLRQGWGVSNRHITKLCVGYSPIGDATINAIACCFKSIMPCLVKIECIAWVEEWRLVQNILRSYDDGQIGWCGLDSI</sequence>
<proteinExistence type="predicted"/>
<accession>A0A8I2YHG3</accession>
<dbReference type="SUPFAM" id="SSF52047">
    <property type="entry name" value="RNI-like"/>
    <property type="match status" value="1"/>
</dbReference>
<gene>
    <name evidence="1" type="ORF">JVT61DRAFT_8779</name>
</gene>
<evidence type="ECO:0000313" key="1">
    <source>
        <dbReference type="EMBL" id="KAG6372070.1"/>
    </source>
</evidence>
<evidence type="ECO:0000313" key="2">
    <source>
        <dbReference type="Proteomes" id="UP000683000"/>
    </source>
</evidence>
<dbReference type="EMBL" id="JAGFBS010000030">
    <property type="protein sequence ID" value="KAG6372070.1"/>
    <property type="molecule type" value="Genomic_DNA"/>
</dbReference>
<comment type="caution">
    <text evidence="1">The sequence shown here is derived from an EMBL/GenBank/DDBJ whole genome shotgun (WGS) entry which is preliminary data.</text>
</comment>
<dbReference type="OrthoDB" id="2651843at2759"/>
<dbReference type="InterPro" id="IPR032675">
    <property type="entry name" value="LRR_dom_sf"/>
</dbReference>